<protein>
    <submittedName>
        <fullName evidence="1">Uncharacterized protein</fullName>
    </submittedName>
</protein>
<evidence type="ECO:0000313" key="2">
    <source>
        <dbReference type="Proteomes" id="UP000238836"/>
    </source>
</evidence>
<name>A0ABX5ENQ2_9BACL</name>
<dbReference type="EMBL" id="PVTZ01000006">
    <property type="protein sequence ID" value="PRZ14301.1"/>
    <property type="molecule type" value="Genomic_DNA"/>
</dbReference>
<gene>
    <name evidence="1" type="ORF">CLV36_10661</name>
</gene>
<organism evidence="1 2">
    <name type="scientific">Laceyella sediminis</name>
    <dbReference type="NCBI Taxonomy" id="573074"/>
    <lineage>
        <taxon>Bacteria</taxon>
        <taxon>Bacillati</taxon>
        <taxon>Bacillota</taxon>
        <taxon>Bacilli</taxon>
        <taxon>Bacillales</taxon>
        <taxon>Thermoactinomycetaceae</taxon>
        <taxon>Laceyella</taxon>
    </lineage>
</organism>
<proteinExistence type="predicted"/>
<accession>A0ABX5ENQ2</accession>
<dbReference type="Proteomes" id="UP000238836">
    <property type="component" value="Unassembled WGS sequence"/>
</dbReference>
<sequence>MLLHDLYFGKYEGSLRKGTGFFIVKFHLIVWRLRNIS</sequence>
<keyword evidence="2" id="KW-1185">Reference proteome</keyword>
<evidence type="ECO:0000313" key="1">
    <source>
        <dbReference type="EMBL" id="PRZ14301.1"/>
    </source>
</evidence>
<reference evidence="1 2" key="1">
    <citation type="submission" date="2018-03" db="EMBL/GenBank/DDBJ databases">
        <title>Genomic Encyclopedia of Archaeal and Bacterial Type Strains, Phase II (KMG-II): from individual species to whole genera.</title>
        <authorList>
            <person name="Goeker M."/>
        </authorList>
    </citation>
    <scope>NUCLEOTIDE SEQUENCE [LARGE SCALE GENOMIC DNA]</scope>
    <source>
        <strain evidence="1 2">RHA1</strain>
    </source>
</reference>
<comment type="caution">
    <text evidence="1">The sequence shown here is derived from an EMBL/GenBank/DDBJ whole genome shotgun (WGS) entry which is preliminary data.</text>
</comment>